<dbReference type="InterPro" id="IPR036291">
    <property type="entry name" value="NAD(P)-bd_dom_sf"/>
</dbReference>
<organism evidence="5 6">
    <name type="scientific">Sphingosinicella xenopeptidilytica</name>
    <dbReference type="NCBI Taxonomy" id="364098"/>
    <lineage>
        <taxon>Bacteria</taxon>
        <taxon>Pseudomonadati</taxon>
        <taxon>Pseudomonadota</taxon>
        <taxon>Alphaproteobacteria</taxon>
        <taxon>Sphingomonadales</taxon>
        <taxon>Sphingosinicellaceae</taxon>
        <taxon>Sphingosinicella</taxon>
    </lineage>
</organism>
<dbReference type="Pfam" id="PF22725">
    <property type="entry name" value="GFO_IDH_MocA_C3"/>
    <property type="match status" value="1"/>
</dbReference>
<reference evidence="6" key="1">
    <citation type="journal article" date="2019" name="Int. J. Syst. Evol. Microbiol.">
        <title>The Global Catalogue of Microorganisms (GCM) 10K type strain sequencing project: providing services to taxonomists for standard genome sequencing and annotation.</title>
        <authorList>
            <consortium name="The Broad Institute Genomics Platform"/>
            <consortium name="The Broad Institute Genome Sequencing Center for Infectious Disease"/>
            <person name="Wu L."/>
            <person name="Ma J."/>
        </authorList>
    </citation>
    <scope>NUCLEOTIDE SEQUENCE [LARGE SCALE GENOMIC DNA]</scope>
    <source>
        <strain evidence="6">CCUG 52537</strain>
    </source>
</reference>
<comment type="similarity">
    <text evidence="1">Belongs to the Gfo/Idh/MocA family.</text>
</comment>
<dbReference type="EMBL" id="JBHTIK010000007">
    <property type="protein sequence ID" value="MFD0849115.1"/>
    <property type="molecule type" value="Genomic_DNA"/>
</dbReference>
<keyword evidence="6" id="KW-1185">Reference proteome</keyword>
<gene>
    <name evidence="5" type="ORF">ACFQ00_12325</name>
</gene>
<dbReference type="Gene3D" id="3.30.360.10">
    <property type="entry name" value="Dihydrodipicolinate Reductase, domain 2"/>
    <property type="match status" value="1"/>
</dbReference>
<comment type="caution">
    <text evidence="5">The sequence shown here is derived from an EMBL/GenBank/DDBJ whole genome shotgun (WGS) entry which is preliminary data.</text>
</comment>
<dbReference type="Proteomes" id="UP001597124">
    <property type="component" value="Unassembled WGS sequence"/>
</dbReference>
<evidence type="ECO:0000259" key="4">
    <source>
        <dbReference type="Pfam" id="PF22725"/>
    </source>
</evidence>
<accession>A0ABW3C3Q3</accession>
<dbReference type="SUPFAM" id="SSF51735">
    <property type="entry name" value="NAD(P)-binding Rossmann-fold domains"/>
    <property type="match status" value="1"/>
</dbReference>
<evidence type="ECO:0000256" key="1">
    <source>
        <dbReference type="ARBA" id="ARBA00010928"/>
    </source>
</evidence>
<evidence type="ECO:0000313" key="5">
    <source>
        <dbReference type="EMBL" id="MFD0849115.1"/>
    </source>
</evidence>
<dbReference type="RefSeq" id="WP_381491161.1">
    <property type="nucleotide sequence ID" value="NZ_JBHTIK010000007.1"/>
</dbReference>
<dbReference type="InterPro" id="IPR055170">
    <property type="entry name" value="GFO_IDH_MocA-like_dom"/>
</dbReference>
<protein>
    <submittedName>
        <fullName evidence="5">Gfo/Idh/MocA family protein</fullName>
    </submittedName>
</protein>
<dbReference type="PANTHER" id="PTHR22604">
    <property type="entry name" value="OXIDOREDUCTASES"/>
    <property type="match status" value="1"/>
</dbReference>
<feature type="domain" description="GFO/IDH/MocA-like oxidoreductase" evidence="4">
    <location>
        <begin position="133"/>
        <end position="248"/>
    </location>
</feature>
<evidence type="ECO:0000259" key="3">
    <source>
        <dbReference type="Pfam" id="PF01408"/>
    </source>
</evidence>
<dbReference type="Pfam" id="PF01408">
    <property type="entry name" value="GFO_IDH_MocA"/>
    <property type="match status" value="1"/>
</dbReference>
<dbReference type="InterPro" id="IPR000683">
    <property type="entry name" value="Gfo/Idh/MocA-like_OxRdtase_N"/>
</dbReference>
<sequence length="325" mass="34701">MTGKIRIGILGAGRIAVPAIITPARGHSGITVHCIAARDAERAQAFAHTHEIPFWAASYDAMLAREDIDLVYIGLPPMLHREWTERALRAGKAVLCEKPFALNTEEAEAMVAAAGRAGVPLIEAFHYRYHPLFRTLEALVADGAIGRVVSARAWLRYPIPEDAGEHRWSVAAGGGALMDLGCYPVHALRSLLGDAKVADARMAFERGVDRAVAARLSFASGVRATLHASMRTSAPSSGIILNGTSGRLMVRGFLMPHRGADAVLERSGTRTRLDVDPVTTFAAQLDHVVAVLRGEAQPLTGGADAAANMVLIDAIRAQARIRSAD</sequence>
<dbReference type="Gene3D" id="3.40.50.720">
    <property type="entry name" value="NAD(P)-binding Rossmann-like Domain"/>
    <property type="match status" value="1"/>
</dbReference>
<name>A0ABW3C3Q3_SPHXN</name>
<dbReference type="SUPFAM" id="SSF55347">
    <property type="entry name" value="Glyceraldehyde-3-phosphate dehydrogenase-like, C-terminal domain"/>
    <property type="match status" value="1"/>
</dbReference>
<keyword evidence="2" id="KW-0560">Oxidoreductase</keyword>
<proteinExistence type="inferred from homology"/>
<evidence type="ECO:0000313" key="6">
    <source>
        <dbReference type="Proteomes" id="UP001597124"/>
    </source>
</evidence>
<dbReference type="InterPro" id="IPR050984">
    <property type="entry name" value="Gfo/Idh/MocA_domain"/>
</dbReference>
<dbReference type="PANTHER" id="PTHR22604:SF105">
    <property type="entry name" value="TRANS-1,2-DIHYDROBENZENE-1,2-DIOL DEHYDROGENASE"/>
    <property type="match status" value="1"/>
</dbReference>
<feature type="domain" description="Gfo/Idh/MocA-like oxidoreductase N-terminal" evidence="3">
    <location>
        <begin position="5"/>
        <end position="122"/>
    </location>
</feature>
<evidence type="ECO:0000256" key="2">
    <source>
        <dbReference type="ARBA" id="ARBA00023002"/>
    </source>
</evidence>